<keyword evidence="4" id="KW-0808">Transferase</keyword>
<dbReference type="KEGG" id="agm:DCE93_09705"/>
<feature type="transmembrane region" description="Helical" evidence="2">
    <location>
        <begin position="312"/>
        <end position="332"/>
    </location>
</feature>
<keyword evidence="2" id="KW-0812">Transmembrane</keyword>
<gene>
    <name evidence="4" type="ORF">DCE93_09705</name>
</gene>
<feature type="domain" description="Glycosyltransferase 2-like" evidence="3">
    <location>
        <begin position="50"/>
        <end position="212"/>
    </location>
</feature>
<dbReference type="SUPFAM" id="SSF53448">
    <property type="entry name" value="Nucleotide-diphospho-sugar transferases"/>
    <property type="match status" value="1"/>
</dbReference>
<dbReference type="Proteomes" id="UP000244729">
    <property type="component" value="Chromosome"/>
</dbReference>
<reference evidence="4 5" key="1">
    <citation type="submission" date="2018-04" db="EMBL/GenBank/DDBJ databases">
        <authorList>
            <person name="Li J."/>
        </authorList>
    </citation>
    <scope>NUCLEOTIDE SEQUENCE [LARGE SCALE GENOMIC DNA]</scope>
    <source>
        <strain evidence="5">30A</strain>
    </source>
</reference>
<organism evidence="4 5">
    <name type="scientific">Agromyces badenianii</name>
    <dbReference type="NCBI Taxonomy" id="2080742"/>
    <lineage>
        <taxon>Bacteria</taxon>
        <taxon>Bacillati</taxon>
        <taxon>Actinomycetota</taxon>
        <taxon>Actinomycetes</taxon>
        <taxon>Micrococcales</taxon>
        <taxon>Microbacteriaceae</taxon>
        <taxon>Agromyces</taxon>
    </lineage>
</organism>
<keyword evidence="5" id="KW-1185">Reference proteome</keyword>
<dbReference type="AlphaFoldDB" id="A0A2S0WX52"/>
<evidence type="ECO:0000313" key="4">
    <source>
        <dbReference type="EMBL" id="AWB95902.1"/>
    </source>
</evidence>
<evidence type="ECO:0000256" key="2">
    <source>
        <dbReference type="SAM" id="Phobius"/>
    </source>
</evidence>
<dbReference type="CDD" id="cd04179">
    <property type="entry name" value="DPM_DPG-synthase_like"/>
    <property type="match status" value="1"/>
</dbReference>
<sequence>MGPRQGRGDNRDDGLELLHLPLLGLRRAEGRRTHPNGRLTVYKNARIAAIVPAYNEALLIGRVIETMPDYVDMIVIVDDKSPDNTSEVVREIDDPRVTLIRHEVNGGVGAAIITGHRAAIEAGADVNVVMAGDAQMDPDFLPHLLDAVTDNGYGFAKANRFFAPESFHGMPRYRVFGNILLSFLTKLSSGYWHLFDPQNGYTAVRTEVLKRIPLSHVSQRYSFENDLLVHLNILQVSAVDVPIPAVYGDEVSSIKLRKVVPELLDLLFRGFWRRIWYRYVLWSFSPIALLLFLGLGLFLFGLAVAIWVCFQIAGSVIATAATVMLAALPLMLGTQMLISALQLDIQASPSEPSYPPFVAADGTAP</sequence>
<comment type="similarity">
    <text evidence="1">Belongs to the glycosyltransferase 2 family.</text>
</comment>
<proteinExistence type="inferred from homology"/>
<name>A0A2S0WX52_9MICO</name>
<evidence type="ECO:0000259" key="3">
    <source>
        <dbReference type="Pfam" id="PF00535"/>
    </source>
</evidence>
<dbReference type="PANTHER" id="PTHR48090:SF7">
    <property type="entry name" value="RFBJ PROTEIN"/>
    <property type="match status" value="1"/>
</dbReference>
<dbReference type="Pfam" id="PF00535">
    <property type="entry name" value="Glycos_transf_2"/>
    <property type="match status" value="1"/>
</dbReference>
<keyword evidence="2" id="KW-0472">Membrane</keyword>
<dbReference type="InterPro" id="IPR050256">
    <property type="entry name" value="Glycosyltransferase_2"/>
</dbReference>
<accession>A0A2S0WX52</accession>
<feature type="transmembrane region" description="Helical" evidence="2">
    <location>
        <begin position="279"/>
        <end position="306"/>
    </location>
</feature>
<evidence type="ECO:0000256" key="1">
    <source>
        <dbReference type="ARBA" id="ARBA00006739"/>
    </source>
</evidence>
<dbReference type="InterPro" id="IPR001173">
    <property type="entry name" value="Glyco_trans_2-like"/>
</dbReference>
<keyword evidence="2" id="KW-1133">Transmembrane helix</keyword>
<evidence type="ECO:0000313" key="5">
    <source>
        <dbReference type="Proteomes" id="UP000244729"/>
    </source>
</evidence>
<dbReference type="PANTHER" id="PTHR48090">
    <property type="entry name" value="UNDECAPRENYL-PHOSPHATE 4-DEOXY-4-FORMAMIDO-L-ARABINOSE TRANSFERASE-RELATED"/>
    <property type="match status" value="1"/>
</dbReference>
<dbReference type="EMBL" id="CP028913">
    <property type="protein sequence ID" value="AWB95902.1"/>
    <property type="molecule type" value="Genomic_DNA"/>
</dbReference>
<dbReference type="GO" id="GO:0016740">
    <property type="term" value="F:transferase activity"/>
    <property type="evidence" value="ECO:0007669"/>
    <property type="project" value="UniProtKB-KW"/>
</dbReference>
<dbReference type="InterPro" id="IPR029044">
    <property type="entry name" value="Nucleotide-diphossugar_trans"/>
</dbReference>
<protein>
    <submittedName>
        <fullName evidence="4">Glycosyl transferase family 2</fullName>
    </submittedName>
</protein>
<dbReference type="OrthoDB" id="3177103at2"/>
<dbReference type="Gene3D" id="3.90.550.10">
    <property type="entry name" value="Spore Coat Polysaccharide Biosynthesis Protein SpsA, Chain A"/>
    <property type="match status" value="1"/>
</dbReference>